<sequence length="76" mass="8284">MSTLLVKSVYCKVFFGKGVFWDAVSATTVLNVLWEAKLIVMAGARWSVEKGNTAIAGALTIGIIRLVLRKMARRGV</sequence>
<evidence type="ECO:0000313" key="2">
    <source>
        <dbReference type="EMBL" id="AJC12306.1"/>
    </source>
</evidence>
<name>A0A0A8B464_9ACTN</name>
<feature type="transmembrane region" description="Helical" evidence="1">
    <location>
        <begin position="51"/>
        <end position="68"/>
    </location>
</feature>
<reference evidence="2 3" key="2">
    <citation type="journal article" date="2015" name="Genome Announc.">
        <title>Complete Genome Sequence of Coriobacteriaceae Strain 68-1-3, a Novel Mucus-Degrading Isolate from the Swine Intestinal Tract.</title>
        <authorList>
            <person name="Looft T."/>
            <person name="Bayles D.O."/>
            <person name="Alt D.P."/>
            <person name="Stanton T.B."/>
        </authorList>
    </citation>
    <scope>NUCLEOTIDE SEQUENCE [LARGE SCALE GENOMIC DNA]</scope>
    <source>
        <strain evidence="2 3">68-1-3</strain>
    </source>
</reference>
<accession>A0A0A8B464</accession>
<organism evidence="2 3">
    <name type="scientific">Berryella intestinalis</name>
    <dbReference type="NCBI Taxonomy" id="1531429"/>
    <lineage>
        <taxon>Bacteria</taxon>
        <taxon>Bacillati</taxon>
        <taxon>Actinomycetota</taxon>
        <taxon>Coriobacteriia</taxon>
        <taxon>Eggerthellales</taxon>
        <taxon>Eggerthellaceae</taxon>
        <taxon>Berryella</taxon>
    </lineage>
</organism>
<dbReference type="AlphaFoldDB" id="A0A0A8B464"/>
<evidence type="ECO:0000256" key="1">
    <source>
        <dbReference type="SAM" id="Phobius"/>
    </source>
</evidence>
<dbReference type="KEGG" id="cbac:JI75_06210"/>
<evidence type="ECO:0000313" key="3">
    <source>
        <dbReference type="Proteomes" id="UP000031121"/>
    </source>
</evidence>
<proteinExistence type="predicted"/>
<keyword evidence="3" id="KW-1185">Reference proteome</keyword>
<protein>
    <submittedName>
        <fullName evidence="2">Uncharacterized protein</fullName>
    </submittedName>
</protein>
<dbReference type="Proteomes" id="UP000031121">
    <property type="component" value="Chromosome"/>
</dbReference>
<gene>
    <name evidence="2" type="ORF">JI75_06210</name>
</gene>
<dbReference type="EMBL" id="CP009302">
    <property type="protein sequence ID" value="AJC12306.1"/>
    <property type="molecule type" value="Genomic_DNA"/>
</dbReference>
<keyword evidence="1" id="KW-0812">Transmembrane</keyword>
<keyword evidence="1" id="KW-1133">Transmembrane helix</keyword>
<reference evidence="3" key="1">
    <citation type="submission" date="2014-08" db="EMBL/GenBank/DDBJ databases">
        <title>Coriobacteriaceae sp. complete genome.</title>
        <authorList>
            <person name="Looft T."/>
            <person name="Bayles D.O."/>
            <person name="Stanton T.B."/>
        </authorList>
    </citation>
    <scope>NUCLEOTIDE SEQUENCE [LARGE SCALE GENOMIC DNA]</scope>
    <source>
        <strain evidence="3">68-1-3</strain>
    </source>
</reference>
<dbReference type="HOGENOM" id="CLU_2648323_0_0_11"/>
<keyword evidence="1" id="KW-0472">Membrane</keyword>